<feature type="domain" description="Flagellar basal-body/hook protein C-terminal" evidence="6">
    <location>
        <begin position="189"/>
        <end position="231"/>
    </location>
</feature>
<comment type="caution">
    <text evidence="8">The sequence shown here is derived from an EMBL/GenBank/DDBJ whole genome shotgun (WGS) entry which is preliminary data.</text>
</comment>
<keyword evidence="3 4" id="KW-0975">Bacterial flagellum</keyword>
<accession>A0ABW1KTS1</accession>
<keyword evidence="9" id="KW-1185">Reference proteome</keyword>
<evidence type="ECO:0000259" key="7">
    <source>
        <dbReference type="Pfam" id="PF22692"/>
    </source>
</evidence>
<proteinExistence type="inferred from homology"/>
<evidence type="ECO:0000313" key="9">
    <source>
        <dbReference type="Proteomes" id="UP001596116"/>
    </source>
</evidence>
<dbReference type="EMBL" id="JBHPON010000001">
    <property type="protein sequence ID" value="MFC6033942.1"/>
    <property type="molecule type" value="Genomic_DNA"/>
</dbReference>
<dbReference type="InterPro" id="IPR001444">
    <property type="entry name" value="Flag_bb_rod_N"/>
</dbReference>
<evidence type="ECO:0000256" key="4">
    <source>
        <dbReference type="RuleBase" id="RU362116"/>
    </source>
</evidence>
<dbReference type="SUPFAM" id="SSF117143">
    <property type="entry name" value="Flagellar hook protein flgE"/>
    <property type="match status" value="1"/>
</dbReference>
<evidence type="ECO:0000259" key="6">
    <source>
        <dbReference type="Pfam" id="PF06429"/>
    </source>
</evidence>
<dbReference type="InterPro" id="IPR012836">
    <property type="entry name" value="FlgF"/>
</dbReference>
<evidence type="ECO:0000256" key="2">
    <source>
        <dbReference type="ARBA" id="ARBA00009677"/>
    </source>
</evidence>
<dbReference type="Proteomes" id="UP001596116">
    <property type="component" value="Unassembled WGS sequence"/>
</dbReference>
<keyword evidence="8" id="KW-0966">Cell projection</keyword>
<comment type="subunit">
    <text evidence="4">The basal body constitutes a major portion of the flagellar organelle and consists of five rings (E,L,P,S, and M) mounted on a central rod. The rod consists of about 26 subunits of FlgG in the distal portion, and FlgB, FlgC and FlgF are thought to build up the proximal portion of the rod with about 6 subunits each.</text>
</comment>
<dbReference type="InterPro" id="IPR037925">
    <property type="entry name" value="FlgE/F/G-like"/>
</dbReference>
<sequence>MSNAVYTALSKQAGLMKEMNSIANNIANASTAGYRREGYVFSEYVQRLETQDRSLSQSNVAGHFFDTTQGSLASTGSAFDVAIDGEGYFLIETPRGERLTRMGSFLVDAEGQLVTQDGNRVLGDGGSPVAIPAGANNITIAPDGTIAADGAPIGKLGVVNASPTALAREGDNFLRSDEDYQPVEFAKIRQGFIEGSNVNAVIEVSRLIEVQRAYELNQQLMQDEDERIAKTVEAMRRR</sequence>
<feature type="domain" description="Flagellar hook protein FlgE/F/G-like D1" evidence="7">
    <location>
        <begin position="82"/>
        <end position="148"/>
    </location>
</feature>
<organism evidence="8 9">
    <name type="scientific">Hyphococcus aureus</name>
    <dbReference type="NCBI Taxonomy" id="2666033"/>
    <lineage>
        <taxon>Bacteria</taxon>
        <taxon>Pseudomonadati</taxon>
        <taxon>Pseudomonadota</taxon>
        <taxon>Alphaproteobacteria</taxon>
        <taxon>Parvularculales</taxon>
        <taxon>Parvularculaceae</taxon>
        <taxon>Hyphococcus</taxon>
    </lineage>
</organism>
<dbReference type="NCBIfam" id="NF009332">
    <property type="entry name" value="PRK12690.1"/>
    <property type="match status" value="1"/>
</dbReference>
<evidence type="ECO:0000313" key="8">
    <source>
        <dbReference type="EMBL" id="MFC6033942.1"/>
    </source>
</evidence>
<comment type="subcellular location">
    <subcellularLocation>
        <location evidence="1 4">Bacterial flagellum basal body</location>
    </subcellularLocation>
</comment>
<dbReference type="InterPro" id="IPR010930">
    <property type="entry name" value="Flg_bb/hook_C_dom"/>
</dbReference>
<dbReference type="InterPro" id="IPR020013">
    <property type="entry name" value="Flagellar_FlgE/F/G"/>
</dbReference>
<dbReference type="RefSeq" id="WP_379880772.1">
    <property type="nucleotide sequence ID" value="NZ_JBHPON010000001.1"/>
</dbReference>
<feature type="domain" description="Flagellar basal body rod protein N-terminal" evidence="5">
    <location>
        <begin position="14"/>
        <end position="35"/>
    </location>
</feature>
<evidence type="ECO:0000256" key="1">
    <source>
        <dbReference type="ARBA" id="ARBA00004117"/>
    </source>
</evidence>
<dbReference type="NCBIfam" id="TIGR03506">
    <property type="entry name" value="FlgEFG_subfam"/>
    <property type="match status" value="1"/>
</dbReference>
<dbReference type="InterPro" id="IPR053967">
    <property type="entry name" value="LlgE_F_G-like_D1"/>
</dbReference>
<evidence type="ECO:0000259" key="5">
    <source>
        <dbReference type="Pfam" id="PF00460"/>
    </source>
</evidence>
<dbReference type="PANTHER" id="PTHR30435">
    <property type="entry name" value="FLAGELLAR PROTEIN"/>
    <property type="match status" value="1"/>
</dbReference>
<keyword evidence="8" id="KW-0969">Cilium</keyword>
<gene>
    <name evidence="8" type="ORF">ACFMB1_00200</name>
</gene>
<comment type="similarity">
    <text evidence="2 4">Belongs to the flagella basal body rod proteins family.</text>
</comment>
<dbReference type="Pfam" id="PF00460">
    <property type="entry name" value="Flg_bb_rod"/>
    <property type="match status" value="1"/>
</dbReference>
<name>A0ABW1KTS1_9PROT</name>
<dbReference type="NCBIfam" id="TIGR02490">
    <property type="entry name" value="flgF"/>
    <property type="match status" value="1"/>
</dbReference>
<dbReference type="PANTHER" id="PTHR30435:SF19">
    <property type="entry name" value="FLAGELLAR BASAL-BODY ROD PROTEIN FLGG"/>
    <property type="match status" value="1"/>
</dbReference>
<dbReference type="Pfam" id="PF06429">
    <property type="entry name" value="Flg_bbr_C"/>
    <property type="match status" value="1"/>
</dbReference>
<protein>
    <recommendedName>
        <fullName evidence="4">Flagellar basal-body rod protein FlgF</fullName>
    </recommendedName>
</protein>
<keyword evidence="8" id="KW-0282">Flagellum</keyword>
<evidence type="ECO:0000256" key="3">
    <source>
        <dbReference type="ARBA" id="ARBA00023143"/>
    </source>
</evidence>
<dbReference type="Pfam" id="PF22692">
    <property type="entry name" value="LlgE_F_G_D1"/>
    <property type="match status" value="1"/>
</dbReference>
<reference evidence="8 9" key="1">
    <citation type="submission" date="2024-09" db="EMBL/GenBank/DDBJ databases">
        <authorList>
            <person name="Zhang Z.-H."/>
        </authorList>
    </citation>
    <scope>NUCLEOTIDE SEQUENCE [LARGE SCALE GENOMIC DNA]</scope>
    <source>
        <strain evidence="8 9">HHTR114</strain>
    </source>
</reference>